<feature type="transmembrane region" description="Helical" evidence="1">
    <location>
        <begin position="141"/>
        <end position="161"/>
    </location>
</feature>
<dbReference type="InterPro" id="IPR000620">
    <property type="entry name" value="EamA_dom"/>
</dbReference>
<evidence type="ECO:0000259" key="2">
    <source>
        <dbReference type="Pfam" id="PF00892"/>
    </source>
</evidence>
<dbReference type="GO" id="GO:0016020">
    <property type="term" value="C:membrane"/>
    <property type="evidence" value="ECO:0007669"/>
    <property type="project" value="InterPro"/>
</dbReference>
<feature type="transmembrane region" description="Helical" evidence="1">
    <location>
        <begin position="268"/>
        <end position="288"/>
    </location>
</feature>
<feature type="transmembrane region" description="Helical" evidence="1">
    <location>
        <begin position="173"/>
        <end position="193"/>
    </location>
</feature>
<feature type="transmembrane region" description="Helical" evidence="1">
    <location>
        <begin position="213"/>
        <end position="234"/>
    </location>
</feature>
<dbReference type="RefSeq" id="WP_002701033.1">
    <property type="nucleotide sequence ID" value="NZ_AAWS01000034.1"/>
</dbReference>
<feature type="transmembrane region" description="Helical" evidence="1">
    <location>
        <begin position="63"/>
        <end position="81"/>
    </location>
</feature>
<feature type="transmembrane region" description="Helical" evidence="1">
    <location>
        <begin position="9"/>
        <end position="29"/>
    </location>
</feature>
<feature type="transmembrane region" description="Helical" evidence="1">
    <location>
        <begin position="241"/>
        <end position="262"/>
    </location>
</feature>
<feature type="transmembrane region" description="Helical" evidence="1">
    <location>
        <begin position="300"/>
        <end position="317"/>
    </location>
</feature>
<feature type="domain" description="EamA" evidence="2">
    <location>
        <begin position="13"/>
        <end position="135"/>
    </location>
</feature>
<comment type="caution">
    <text evidence="3">The sequence shown here is derived from an EMBL/GenBank/DDBJ whole genome shotgun (WGS) entry which is preliminary data.</text>
</comment>
<feature type="domain" description="EamA" evidence="2">
    <location>
        <begin position="143"/>
        <end position="284"/>
    </location>
</feature>
<dbReference type="OrthoDB" id="9150437at2"/>
<reference evidence="3 4" key="1">
    <citation type="submission" date="2007-01" db="EMBL/GenBank/DDBJ databases">
        <authorList>
            <person name="Haygood M."/>
            <person name="Podell S."/>
            <person name="Anderson C."/>
            <person name="Hopkinson B."/>
            <person name="Roe K."/>
            <person name="Barbeau K."/>
            <person name="Gaasterland T."/>
            <person name="Ferriera S."/>
            <person name="Johnson J."/>
            <person name="Kravitz S."/>
            <person name="Beeson K."/>
            <person name="Sutton G."/>
            <person name="Rogers Y.-H."/>
            <person name="Friedman R."/>
            <person name="Frazier M."/>
            <person name="Venter J.C."/>
        </authorList>
    </citation>
    <scope>NUCLEOTIDE SEQUENCE [LARGE SCALE GENOMIC DNA]</scope>
    <source>
        <strain evidence="3 4">ATCC 23134</strain>
    </source>
</reference>
<name>A1ZT87_MICM2</name>
<dbReference type="eggNOG" id="COG0697">
    <property type="taxonomic scope" value="Bacteria"/>
</dbReference>
<sequence>MPNLRDHAVLHFIVLIWGFTAILGKLITIPAVELVFYRTLIASIALGLIITRRRRSFRMSIASGLKILGTGMLISAHWILFFASVNISTVSVCLAGMATATLWTSILDPLITGRKVKGFEINIGLVIILGLYVVFRFEFNHFWGILLALISAMLAALFTVINSKLIKKHDHSIITFYEMAGACLGSALFFPFYARYFVKSHTLHLIPDNAIDWLYIGILAIICTVYAYTVAVKLMNKFSPFAINLTVNLEPVYGIVLAFIIFGDAEKMTAGFYLGTLIILAAVLAYPYLDKYFAEKRGSWKIVVLLAAIVFNESGLFPIYIHWLGYLGLMLVLISPEVYQWITKKRKARKAAEESNLETVKVNR</sequence>
<feature type="transmembrane region" description="Helical" evidence="1">
    <location>
        <begin position="35"/>
        <end position="51"/>
    </location>
</feature>
<dbReference type="Pfam" id="PF00892">
    <property type="entry name" value="EamA"/>
    <property type="match status" value="2"/>
</dbReference>
<keyword evidence="1" id="KW-1133">Transmembrane helix</keyword>
<dbReference type="PANTHER" id="PTHR22911:SF79">
    <property type="entry name" value="MOBA-LIKE NTP TRANSFERASE DOMAIN-CONTAINING PROTEIN"/>
    <property type="match status" value="1"/>
</dbReference>
<proteinExistence type="predicted"/>
<keyword evidence="4" id="KW-1185">Reference proteome</keyword>
<feature type="transmembrane region" description="Helical" evidence="1">
    <location>
        <begin position="119"/>
        <end position="135"/>
    </location>
</feature>
<protein>
    <recommendedName>
        <fullName evidence="2">EamA domain-containing protein</fullName>
    </recommendedName>
</protein>
<gene>
    <name evidence="3" type="ORF">M23134_07072</name>
</gene>
<evidence type="ECO:0000313" key="3">
    <source>
        <dbReference type="EMBL" id="EAY26477.1"/>
    </source>
</evidence>
<organism evidence="3 4">
    <name type="scientific">Microscilla marina ATCC 23134</name>
    <dbReference type="NCBI Taxonomy" id="313606"/>
    <lineage>
        <taxon>Bacteria</taxon>
        <taxon>Pseudomonadati</taxon>
        <taxon>Bacteroidota</taxon>
        <taxon>Cytophagia</taxon>
        <taxon>Cytophagales</taxon>
        <taxon>Microscillaceae</taxon>
        <taxon>Microscilla</taxon>
    </lineage>
</organism>
<evidence type="ECO:0000256" key="1">
    <source>
        <dbReference type="SAM" id="Phobius"/>
    </source>
</evidence>
<keyword evidence="1" id="KW-0472">Membrane</keyword>
<dbReference type="EMBL" id="AAWS01000034">
    <property type="protein sequence ID" value="EAY26477.1"/>
    <property type="molecule type" value="Genomic_DNA"/>
</dbReference>
<dbReference type="InterPro" id="IPR037185">
    <property type="entry name" value="EmrE-like"/>
</dbReference>
<evidence type="ECO:0000313" key="4">
    <source>
        <dbReference type="Proteomes" id="UP000004095"/>
    </source>
</evidence>
<keyword evidence="1" id="KW-0812">Transmembrane</keyword>
<dbReference type="SUPFAM" id="SSF103481">
    <property type="entry name" value="Multidrug resistance efflux transporter EmrE"/>
    <property type="match status" value="1"/>
</dbReference>
<accession>A1ZT87</accession>
<feature type="transmembrane region" description="Helical" evidence="1">
    <location>
        <begin position="87"/>
        <end position="107"/>
    </location>
</feature>
<dbReference type="PANTHER" id="PTHR22911">
    <property type="entry name" value="ACYL-MALONYL CONDENSING ENZYME-RELATED"/>
    <property type="match status" value="1"/>
</dbReference>
<dbReference type="Proteomes" id="UP000004095">
    <property type="component" value="Unassembled WGS sequence"/>
</dbReference>
<dbReference type="AlphaFoldDB" id="A1ZT87"/>